<gene>
    <name evidence="2" type="ORF">QBZ16_004727</name>
</gene>
<sequence>MWTDPEADDEDGDELEDSSSSSGEEEEEAEECDAPPSPVSATRLSQPRSPSPAIVSRSEIERLSVGMDIDVEGLLAEARGRGFDVCP</sequence>
<reference evidence="2" key="1">
    <citation type="submission" date="2021-01" db="EMBL/GenBank/DDBJ databases">
        <authorList>
            <person name="Eckstrom K.M.E."/>
        </authorList>
    </citation>
    <scope>NUCLEOTIDE SEQUENCE</scope>
    <source>
        <strain evidence="2">UVCC 0001</strain>
    </source>
</reference>
<dbReference type="AlphaFoldDB" id="A0AAD9IF63"/>
<feature type="compositionally biased region" description="Polar residues" evidence="1">
    <location>
        <begin position="39"/>
        <end position="48"/>
    </location>
</feature>
<name>A0AAD9IF63_PROWI</name>
<protein>
    <submittedName>
        <fullName evidence="2">Uncharacterized protein</fullName>
    </submittedName>
</protein>
<feature type="compositionally biased region" description="Acidic residues" evidence="1">
    <location>
        <begin position="1"/>
        <end position="33"/>
    </location>
</feature>
<evidence type="ECO:0000313" key="3">
    <source>
        <dbReference type="Proteomes" id="UP001255856"/>
    </source>
</evidence>
<evidence type="ECO:0000256" key="1">
    <source>
        <dbReference type="SAM" id="MobiDB-lite"/>
    </source>
</evidence>
<accession>A0AAD9IF63</accession>
<dbReference type="EMBL" id="JASFZW010000007">
    <property type="protein sequence ID" value="KAK2077093.1"/>
    <property type="molecule type" value="Genomic_DNA"/>
</dbReference>
<dbReference type="Proteomes" id="UP001255856">
    <property type="component" value="Unassembled WGS sequence"/>
</dbReference>
<feature type="region of interest" description="Disordered" evidence="1">
    <location>
        <begin position="1"/>
        <end position="55"/>
    </location>
</feature>
<comment type="caution">
    <text evidence="2">The sequence shown here is derived from an EMBL/GenBank/DDBJ whole genome shotgun (WGS) entry which is preliminary data.</text>
</comment>
<organism evidence="2 3">
    <name type="scientific">Prototheca wickerhamii</name>
    <dbReference type="NCBI Taxonomy" id="3111"/>
    <lineage>
        <taxon>Eukaryota</taxon>
        <taxon>Viridiplantae</taxon>
        <taxon>Chlorophyta</taxon>
        <taxon>core chlorophytes</taxon>
        <taxon>Trebouxiophyceae</taxon>
        <taxon>Chlorellales</taxon>
        <taxon>Chlorellaceae</taxon>
        <taxon>Prototheca</taxon>
    </lineage>
</organism>
<proteinExistence type="predicted"/>
<evidence type="ECO:0000313" key="2">
    <source>
        <dbReference type="EMBL" id="KAK2077093.1"/>
    </source>
</evidence>
<keyword evidence="3" id="KW-1185">Reference proteome</keyword>